<evidence type="ECO:0000256" key="8">
    <source>
        <dbReference type="SAM" id="SignalP"/>
    </source>
</evidence>
<dbReference type="EMBL" id="CP002418">
    <property type="protein sequence ID" value="ADU43852.1"/>
    <property type="molecule type" value="Genomic_DNA"/>
</dbReference>
<evidence type="ECO:0000313" key="10">
    <source>
        <dbReference type="EMBL" id="ADU43852.1"/>
    </source>
</evidence>
<keyword evidence="8" id="KW-0732">Signal</keyword>
<dbReference type="GO" id="GO:0016810">
    <property type="term" value="F:hydrolase activity, acting on carbon-nitrogen (but not peptide) bonds"/>
    <property type="evidence" value="ECO:0007669"/>
    <property type="project" value="InterPro"/>
</dbReference>
<comment type="similarity">
    <text evidence="2">Belongs to the polysaccharide deacetylase family.</text>
</comment>
<name>E6VCP7_RHOPX</name>
<dbReference type="GO" id="GO:0005975">
    <property type="term" value="P:carbohydrate metabolic process"/>
    <property type="evidence" value="ECO:0007669"/>
    <property type="project" value="InterPro"/>
</dbReference>
<organism evidence="10 11">
    <name type="scientific">Rhodopseudomonas palustris (strain DX-1)</name>
    <dbReference type="NCBI Taxonomy" id="652103"/>
    <lineage>
        <taxon>Bacteria</taxon>
        <taxon>Pseudomonadati</taxon>
        <taxon>Pseudomonadota</taxon>
        <taxon>Alphaproteobacteria</taxon>
        <taxon>Hyphomicrobiales</taxon>
        <taxon>Nitrobacteraceae</taxon>
        <taxon>Rhodopseudomonas</taxon>
    </lineage>
</organism>
<dbReference type="InterPro" id="IPR011330">
    <property type="entry name" value="Glyco_hydro/deAcase_b/a-brl"/>
</dbReference>
<dbReference type="eggNOG" id="COG0726">
    <property type="taxonomic scope" value="Bacteria"/>
</dbReference>
<sequence precursor="true">MSERSLRISSLVGAACIAAALALPPHQARAASCPGNPDALGTSRTLVVDPREHPRIGTMQYGETLPLRDREVVLTFDDGPLPRESNQVLNILARDCVKATFFVVGRMAKTFPEGVRKLRAAGHTIGTHSQNHPLSFNRMSVEQAQQEVDEGIASTLAALGGDRAALSPFFRIPGLLRAEAVEEYLASRGIQAWSADFPADDWRHVPPETVFQLAMSRLAAKGKGILLLHDIQPRTVAALPKILQALKAGGYKIVHVVAATPELPKTPTTPQEWRLHPAPNTVATARWPKVPRFVFANAQMLPAPAIADIGLDGQRLIPGSAPIRSNRLARGQVPTPQRSPWPRQTLVESADSLITLPVPSPSLFAIPERSAPAIRAMVPVKAERAAREAPQFVRSVNDRTLSIDIGAAARPISGSVGIAPEGLQRGPLDAGSRPRPLNH</sequence>
<proteinExistence type="inferred from homology"/>
<evidence type="ECO:0000256" key="2">
    <source>
        <dbReference type="ARBA" id="ARBA00010973"/>
    </source>
</evidence>
<comment type="function">
    <text evidence="1">Is involved in generating a small heat-stable compound (Nod), an acylated oligomer of N-acetylglucosamine, that stimulates mitosis in various plant protoplasts.</text>
</comment>
<dbReference type="Pfam" id="PF01522">
    <property type="entry name" value="Polysacc_deac_1"/>
    <property type="match status" value="1"/>
</dbReference>
<dbReference type="HOGENOM" id="CLU_041251_0_0_5"/>
<evidence type="ECO:0000256" key="7">
    <source>
        <dbReference type="SAM" id="MobiDB-lite"/>
    </source>
</evidence>
<feature type="region of interest" description="Disordered" evidence="7">
    <location>
        <begin position="414"/>
        <end position="439"/>
    </location>
</feature>
<dbReference type="STRING" id="652103.Rpdx1_2260"/>
<dbReference type="Gene3D" id="3.20.20.370">
    <property type="entry name" value="Glycoside hydrolase/deacetylase"/>
    <property type="match status" value="1"/>
</dbReference>
<reference evidence="10" key="1">
    <citation type="submission" date="2010-12" db="EMBL/GenBank/DDBJ databases">
        <title>Complete sequence of Rhodopseudomonas palustris DX-1.</title>
        <authorList>
            <consortium name="US DOE Joint Genome Institute"/>
            <person name="Lucas S."/>
            <person name="Copeland A."/>
            <person name="Lapidus A."/>
            <person name="Cheng J.-F."/>
            <person name="Goodwin L."/>
            <person name="Pitluck S."/>
            <person name="Misra M."/>
            <person name="Chertkov O."/>
            <person name="Detter J.C."/>
            <person name="Han C."/>
            <person name="Tapia R."/>
            <person name="Land M."/>
            <person name="Hauser L."/>
            <person name="Kyrpides N."/>
            <person name="Ivanova N."/>
            <person name="Ovchinnikova G."/>
            <person name="Logan B."/>
            <person name="Oda Y."/>
            <person name="Harwood C."/>
            <person name="Woyke T."/>
        </authorList>
    </citation>
    <scope>NUCLEOTIDE SEQUENCE [LARGE SCALE GENOMIC DNA]</scope>
    <source>
        <strain evidence="10">DX-1</strain>
    </source>
</reference>
<feature type="chain" id="PRO_5003213756" description="Chitooligosaccharide deacetylase" evidence="8">
    <location>
        <begin position="31"/>
        <end position="439"/>
    </location>
</feature>
<evidence type="ECO:0000313" key="11">
    <source>
        <dbReference type="Proteomes" id="UP000001402"/>
    </source>
</evidence>
<feature type="domain" description="NodB homology" evidence="9">
    <location>
        <begin position="70"/>
        <end position="254"/>
    </location>
</feature>
<dbReference type="BioCyc" id="RPAL652103:RPDX1_RS11065-MONOMER"/>
<dbReference type="GO" id="GO:0016020">
    <property type="term" value="C:membrane"/>
    <property type="evidence" value="ECO:0007669"/>
    <property type="project" value="TreeGrafter"/>
</dbReference>
<dbReference type="SUPFAM" id="SSF88713">
    <property type="entry name" value="Glycoside hydrolase/deacetylase"/>
    <property type="match status" value="1"/>
</dbReference>
<dbReference type="AlphaFoldDB" id="E6VCP7"/>
<feature type="signal peptide" evidence="8">
    <location>
        <begin position="1"/>
        <end position="30"/>
    </location>
</feature>
<evidence type="ECO:0000256" key="6">
    <source>
        <dbReference type="ARBA" id="ARBA00032976"/>
    </source>
</evidence>
<evidence type="ECO:0000259" key="9">
    <source>
        <dbReference type="PROSITE" id="PS51677"/>
    </source>
</evidence>
<dbReference type="CDD" id="cd10917">
    <property type="entry name" value="CE4_NodB_like_6s_7s"/>
    <property type="match status" value="1"/>
</dbReference>
<accession>E6VCP7</accession>
<evidence type="ECO:0000256" key="4">
    <source>
        <dbReference type="ARBA" id="ARBA00022723"/>
    </source>
</evidence>
<dbReference type="GO" id="GO:0046872">
    <property type="term" value="F:metal ion binding"/>
    <property type="evidence" value="ECO:0007669"/>
    <property type="project" value="UniProtKB-KW"/>
</dbReference>
<dbReference type="InterPro" id="IPR002509">
    <property type="entry name" value="NODB_dom"/>
</dbReference>
<dbReference type="PROSITE" id="PS51677">
    <property type="entry name" value="NODB"/>
    <property type="match status" value="1"/>
</dbReference>
<dbReference type="PANTHER" id="PTHR10587">
    <property type="entry name" value="GLYCOSYL TRANSFERASE-RELATED"/>
    <property type="match status" value="1"/>
</dbReference>
<keyword evidence="5" id="KW-0378">Hydrolase</keyword>
<protein>
    <recommendedName>
        <fullName evidence="3">Chitooligosaccharide deacetylase</fullName>
    </recommendedName>
    <alternativeName>
        <fullName evidence="6">Nodulation protein B</fullName>
    </alternativeName>
</protein>
<dbReference type="OrthoDB" id="276604at2"/>
<keyword evidence="4" id="KW-0479">Metal-binding</keyword>
<evidence type="ECO:0000256" key="5">
    <source>
        <dbReference type="ARBA" id="ARBA00022801"/>
    </source>
</evidence>
<dbReference type="Proteomes" id="UP000001402">
    <property type="component" value="Chromosome"/>
</dbReference>
<gene>
    <name evidence="10" type="ordered locus">Rpdx1_2260</name>
</gene>
<dbReference type="KEGG" id="rpx:Rpdx1_2260"/>
<dbReference type="PANTHER" id="PTHR10587:SF133">
    <property type="entry name" value="CHITIN DEACETYLASE 1-RELATED"/>
    <property type="match status" value="1"/>
</dbReference>
<dbReference type="InterPro" id="IPR050248">
    <property type="entry name" value="Polysacc_deacetylase_ArnD"/>
</dbReference>
<evidence type="ECO:0000256" key="3">
    <source>
        <dbReference type="ARBA" id="ARBA00020071"/>
    </source>
</evidence>
<evidence type="ECO:0000256" key="1">
    <source>
        <dbReference type="ARBA" id="ARBA00003236"/>
    </source>
</evidence>